<evidence type="ECO:0008006" key="5">
    <source>
        <dbReference type="Google" id="ProtNLM"/>
    </source>
</evidence>
<feature type="transmembrane region" description="Helical" evidence="2">
    <location>
        <begin position="259"/>
        <end position="280"/>
    </location>
</feature>
<proteinExistence type="predicted"/>
<accession>I0HRF9</accession>
<evidence type="ECO:0000313" key="3">
    <source>
        <dbReference type="EMBL" id="BAL95596.1"/>
    </source>
</evidence>
<protein>
    <recommendedName>
        <fullName evidence="5">Spermidine synthase</fullName>
    </recommendedName>
</protein>
<dbReference type="Gene3D" id="3.40.50.150">
    <property type="entry name" value="Vaccinia Virus protein VP39"/>
    <property type="match status" value="1"/>
</dbReference>
<dbReference type="RefSeq" id="WP_014428458.1">
    <property type="nucleotide sequence ID" value="NC_017075.1"/>
</dbReference>
<dbReference type="HOGENOM" id="CLU_010122_1_0_4"/>
<feature type="transmembrane region" description="Helical" evidence="2">
    <location>
        <begin position="325"/>
        <end position="352"/>
    </location>
</feature>
<keyword evidence="1" id="KW-0620">Polyamine biosynthesis</keyword>
<dbReference type="SUPFAM" id="SSF53335">
    <property type="entry name" value="S-adenosyl-L-methionine-dependent methyltransferases"/>
    <property type="match status" value="1"/>
</dbReference>
<dbReference type="Pfam" id="PF01564">
    <property type="entry name" value="Spermine_synth"/>
    <property type="match status" value="1"/>
</dbReference>
<keyword evidence="4" id="KW-1185">Reference proteome</keyword>
<sequence>MAALTLDERSARRPGLGAPAALGLMLASGFSGLGLQIVWTRQGALWLGHETAAVLAVVAAFFAGLALGASTLGAWLERSARPVRGYAFCEALIGSWSLVLAAFGARAGGWLAALAGPAPAPAWQWTVAFAATFVLLLPATAAMGATLPALQRALAGRPGASVAALYAANTAGAVLGVLLLAFWLLPSIGLVRSAAVCAALNLGCALLAPAVLGGPLAPAPRRDAAAAASLLPRLAATGLLGIGYEVIVVRVLGQVAEDTVYTFALLLAVYLVGSAAGAAWQARRPAASVDGLLRALAAACLAGGASLWFAPAIKAAVLAAGGASYGAALAAEAVLALAAFALPTLLMGALFARLAEQGVAAGLGLGRLLGLNTLGAAVAPLVFGVGLLPAAGAKVALAVVAAGYLALASAAALRSRATWAVGAAAGAMVIAAPALVFVDLPPGGRLLALHEGATATVSVVEDAGGSAWLKIDNRAPEGSSATRWADARQAWLPLLLHPDPRHALFLGLGTGITAASAAEDPRLTVDAVELLPEVAALSPRFTAGFATGDRLRIVVADARRHVRASRERYDLVVADNVHPARSGSGNLLTAEHFAAVHERLAAGGLFCQWLPLHQMDLESLRSVVRAFREVWPDAVAVLATNSLDTPVLGLIGRAGGTRLSPEALHQRLRSAPQASRWGFDDEFALLGSVIAGPRALARLSADAAVNSDDRPFVAYRAPRLSYAPDSRPRDRLLALLAALDVAADELPADPGALAPRLAAYRQARDRFLAAGREVVPSADVRRMLAQVQAPLLDALRLSPDFRPAYEPLVAMAVALAPQDPAAARDLLAELVRLQPAWPEARQMLDGPR</sequence>
<dbReference type="STRING" id="983917.RGE_22550"/>
<organism evidence="3 4">
    <name type="scientific">Rubrivivax gelatinosus (strain NBRC 100245 / IL144)</name>
    <dbReference type="NCBI Taxonomy" id="983917"/>
    <lineage>
        <taxon>Bacteria</taxon>
        <taxon>Pseudomonadati</taxon>
        <taxon>Pseudomonadota</taxon>
        <taxon>Betaproteobacteria</taxon>
        <taxon>Burkholderiales</taxon>
        <taxon>Sphaerotilaceae</taxon>
        <taxon>Rubrivivax</taxon>
    </lineage>
</organism>
<feature type="transmembrane region" description="Helical" evidence="2">
    <location>
        <begin position="125"/>
        <end position="150"/>
    </location>
</feature>
<dbReference type="AlphaFoldDB" id="I0HRF9"/>
<feature type="transmembrane region" description="Helical" evidence="2">
    <location>
        <begin position="51"/>
        <end position="75"/>
    </location>
</feature>
<dbReference type="NCBIfam" id="NF037959">
    <property type="entry name" value="MFS_SpdSyn"/>
    <property type="match status" value="1"/>
</dbReference>
<dbReference type="PANTHER" id="PTHR43317">
    <property type="entry name" value="THERMOSPERMINE SYNTHASE ACAULIS5"/>
    <property type="match status" value="1"/>
</dbReference>
<evidence type="ECO:0000313" key="4">
    <source>
        <dbReference type="Proteomes" id="UP000007883"/>
    </source>
</evidence>
<dbReference type="PANTHER" id="PTHR43317:SF1">
    <property type="entry name" value="THERMOSPERMINE SYNTHASE ACAULIS5"/>
    <property type="match status" value="1"/>
</dbReference>
<gene>
    <name evidence="3" type="ordered locus">RGE_22550</name>
</gene>
<keyword evidence="2" id="KW-0812">Transmembrane</keyword>
<reference evidence="3 4" key="1">
    <citation type="journal article" date="2012" name="J. Bacteriol.">
        <title>Complete genome sequence of phototrophic betaproteobacterium Rubrivivax gelatinosus IL144.</title>
        <authorList>
            <person name="Nagashima S."/>
            <person name="Kamimura A."/>
            <person name="Shimizu T."/>
            <person name="Nakamura-isaki S."/>
            <person name="Aono E."/>
            <person name="Sakamoto K."/>
            <person name="Ichikawa N."/>
            <person name="Nakazawa H."/>
            <person name="Sekine M."/>
            <person name="Yamazaki S."/>
            <person name="Fujita N."/>
            <person name="Shimada K."/>
            <person name="Hanada S."/>
            <person name="Nagashima K.V.P."/>
        </authorList>
    </citation>
    <scope>NUCLEOTIDE SEQUENCE [LARGE SCALE GENOMIC DNA]</scope>
    <source>
        <strain evidence="4">NBRC 100245 / IL144</strain>
    </source>
</reference>
<name>I0HRF9_RUBGI</name>
<feature type="transmembrane region" description="Helical" evidence="2">
    <location>
        <begin position="20"/>
        <end position="39"/>
    </location>
</feature>
<evidence type="ECO:0000256" key="2">
    <source>
        <dbReference type="SAM" id="Phobius"/>
    </source>
</evidence>
<feature type="transmembrane region" description="Helical" evidence="2">
    <location>
        <begin position="420"/>
        <end position="438"/>
    </location>
</feature>
<keyword evidence="2" id="KW-1133">Transmembrane helix</keyword>
<dbReference type="Proteomes" id="UP000007883">
    <property type="component" value="Chromosome"/>
</dbReference>
<dbReference type="InterPro" id="IPR029063">
    <property type="entry name" value="SAM-dependent_MTases_sf"/>
</dbReference>
<dbReference type="KEGG" id="rge:RGE_22550"/>
<feature type="transmembrane region" description="Helical" evidence="2">
    <location>
        <begin position="364"/>
        <end position="383"/>
    </location>
</feature>
<evidence type="ECO:0000256" key="1">
    <source>
        <dbReference type="ARBA" id="ARBA00023115"/>
    </source>
</evidence>
<dbReference type="CDD" id="cd02440">
    <property type="entry name" value="AdoMet_MTases"/>
    <property type="match status" value="1"/>
</dbReference>
<keyword evidence="2" id="KW-0472">Membrane</keyword>
<feature type="transmembrane region" description="Helical" evidence="2">
    <location>
        <begin position="224"/>
        <end position="247"/>
    </location>
</feature>
<dbReference type="eggNOG" id="COG0421">
    <property type="taxonomic scope" value="Bacteria"/>
</dbReference>
<feature type="transmembrane region" description="Helical" evidence="2">
    <location>
        <begin position="190"/>
        <end position="212"/>
    </location>
</feature>
<dbReference type="GO" id="GO:0006596">
    <property type="term" value="P:polyamine biosynthetic process"/>
    <property type="evidence" value="ECO:0007669"/>
    <property type="project" value="UniProtKB-KW"/>
</dbReference>
<feature type="transmembrane region" description="Helical" evidence="2">
    <location>
        <begin position="395"/>
        <end position="413"/>
    </location>
</feature>
<feature type="transmembrane region" description="Helical" evidence="2">
    <location>
        <begin position="162"/>
        <end position="184"/>
    </location>
</feature>
<feature type="transmembrane region" description="Helical" evidence="2">
    <location>
        <begin position="292"/>
        <end position="313"/>
    </location>
</feature>
<dbReference type="PATRIC" id="fig|983917.3.peg.2184"/>
<dbReference type="EMBL" id="AP012320">
    <property type="protein sequence ID" value="BAL95596.1"/>
    <property type="molecule type" value="Genomic_DNA"/>
</dbReference>